<dbReference type="InterPro" id="IPR044927">
    <property type="entry name" value="Endonuclea_NS_2"/>
</dbReference>
<keyword evidence="1" id="KW-0175">Coiled coil</keyword>
<evidence type="ECO:0000256" key="1">
    <source>
        <dbReference type="SAM" id="Coils"/>
    </source>
</evidence>
<accession>A0A2T0UYB4</accession>
<dbReference type="Pfam" id="PF13930">
    <property type="entry name" value="Endonuclea_NS_2"/>
    <property type="match status" value="1"/>
</dbReference>
<keyword evidence="4" id="KW-0378">Hydrolase</keyword>
<reference evidence="4 5" key="1">
    <citation type="submission" date="2018-03" db="EMBL/GenBank/DDBJ databases">
        <title>Genomic Encyclopedia of Archaeal and Bacterial Type Strains, Phase II (KMG-II): from individual species to whole genera.</title>
        <authorList>
            <person name="Goeker M."/>
        </authorList>
    </citation>
    <scope>NUCLEOTIDE SEQUENCE [LARGE SCALE GENOMIC DNA]</scope>
    <source>
        <strain evidence="4 5">ATCC BAA-1496</strain>
    </source>
</reference>
<keyword evidence="4" id="KW-0255">Endonuclease</keyword>
<evidence type="ECO:0000313" key="4">
    <source>
        <dbReference type="EMBL" id="PRY62828.1"/>
    </source>
</evidence>
<comment type="caution">
    <text evidence="4">The sequence shown here is derived from an EMBL/GenBank/DDBJ whole genome shotgun (WGS) entry which is preliminary data.</text>
</comment>
<dbReference type="GO" id="GO:0004519">
    <property type="term" value="F:endonuclease activity"/>
    <property type="evidence" value="ECO:0007669"/>
    <property type="project" value="UniProtKB-KW"/>
</dbReference>
<name>A0A2T0UYB4_9MICO</name>
<protein>
    <submittedName>
        <fullName evidence="4">DNA/RNA non-specific endonuclease</fullName>
    </submittedName>
</protein>
<keyword evidence="5" id="KW-1185">Reference proteome</keyword>
<feature type="domain" description="Type VII secretion system protein EssD-like" evidence="3">
    <location>
        <begin position="591"/>
        <end position="704"/>
    </location>
</feature>
<evidence type="ECO:0000256" key="2">
    <source>
        <dbReference type="SAM" id="MobiDB-lite"/>
    </source>
</evidence>
<evidence type="ECO:0000259" key="3">
    <source>
        <dbReference type="Pfam" id="PF13930"/>
    </source>
</evidence>
<feature type="coiled-coil region" evidence="1">
    <location>
        <begin position="82"/>
        <end position="109"/>
    </location>
</feature>
<organism evidence="4 5">
    <name type="scientific">Knoellia remsis</name>
    <dbReference type="NCBI Taxonomy" id="407159"/>
    <lineage>
        <taxon>Bacteria</taxon>
        <taxon>Bacillati</taxon>
        <taxon>Actinomycetota</taxon>
        <taxon>Actinomycetes</taxon>
        <taxon>Micrococcales</taxon>
        <taxon>Intrasporangiaceae</taxon>
        <taxon>Knoellia</taxon>
    </lineage>
</organism>
<evidence type="ECO:0000313" key="5">
    <source>
        <dbReference type="Proteomes" id="UP000237822"/>
    </source>
</evidence>
<dbReference type="Proteomes" id="UP000237822">
    <property type="component" value="Unassembled WGS sequence"/>
</dbReference>
<feature type="region of interest" description="Disordered" evidence="2">
    <location>
        <begin position="462"/>
        <end position="509"/>
    </location>
</feature>
<dbReference type="EMBL" id="PVTI01000003">
    <property type="protein sequence ID" value="PRY62828.1"/>
    <property type="molecule type" value="Genomic_DNA"/>
</dbReference>
<proteinExistence type="predicted"/>
<dbReference type="RefSeq" id="WP_106296411.1">
    <property type="nucleotide sequence ID" value="NZ_PVTI01000003.1"/>
</dbReference>
<dbReference type="AlphaFoldDB" id="A0A2T0UYB4"/>
<dbReference type="OrthoDB" id="3259283at2"/>
<gene>
    <name evidence="4" type="ORF">BCF74_10335</name>
</gene>
<feature type="compositionally biased region" description="Basic and acidic residues" evidence="2">
    <location>
        <begin position="478"/>
        <end position="493"/>
    </location>
</feature>
<sequence length="758" mass="81285">MALSAAGLPAIDDAQAVRAGAESYLSSVAGLLIRARDIRAGWQALGASYQAPEASLVLRAMDRPEQVADGVHTQVLGVRKALDSYADRLTELKARRDQLAADIATYQADVARDDAEVTLSDLDADFWKLRRENALEARIEQLAADRDAAYVECGNAIRALFSDVRYSVQGQTSVNDPYQFGMTADGYAELAASGDAPWGFPSTWKTTNPLLGGYQALNAITVGTVQTIGQLGGNMLGLNGEGAFDATWSGLWQLTQDVAVFSSPALILAGYQSDAKAMNESAQRLKSVAGSIIGWGKYDASPWATGGQVGTDILLTAVGGAGVVKAGATGMARGASVINKLSDIGTLGKAVDLAGAARVMQTGSLKALDGLEKLQMAKRTQLGALQTFTTNTSVRITDTATQTAHHLKRSATDAVHRFTDTFRPPPVAVAGIGDLGDIARAGRASDPVVDSRVVLRETDPVDPRARTAADGSTYIEGGKGDPRHTDTPREWAGSKRTGALGGPPAGRGDLVALEDIRPDLAPKAHRAFGQDPLTGERTVLPEELWGKTVRIEERGATYYINDEGVVDYVDIDRAANPRTQRADLNSPMPGVTYRVNGNVTFTTDKYARTIHTHVEGATYEAAKITRNTAGQAAVRGEVDGEKYDAGHLLAHAMDPIPEKINLVKQHPSVNRNGPRWQSIYQFELDVRRQRKIDPSAYIVYDMTVTHGRRPTSLLNPWEVPPRRFRLSATAVDPVTGAREKFIKDEEFPNTATADLATS</sequence>
<keyword evidence="4" id="KW-0540">Nuclease</keyword>